<gene>
    <name evidence="4" type="ORF">Plil01_001068300</name>
</gene>
<comment type="caution">
    <text evidence="4">The sequence shown here is derived from an EMBL/GenBank/DDBJ whole genome shotgun (WGS) entry which is preliminary data.</text>
</comment>
<dbReference type="AlphaFoldDB" id="A0A9W6TZQ1"/>
<dbReference type="PANTHER" id="PTHR16255">
    <property type="entry name" value="REQUIRED FOR MEIOTIC NUCLEAR DIVISION PROTEIN 1 HOMOLOG"/>
    <property type="match status" value="1"/>
</dbReference>
<name>A0A9W6TZQ1_9STRA</name>
<keyword evidence="5" id="KW-1185">Reference proteome</keyword>
<evidence type="ECO:0000313" key="5">
    <source>
        <dbReference type="Proteomes" id="UP001165083"/>
    </source>
</evidence>
<sequence>MPSDATLLLVKLVIRQQPGAGALKHICPTISTFLGPSPFLSLREACKFGSIRLLDLYWQLTITSAVVEPFSFQDYVDAGVYKIDPVLTQATRLAHDEEGSWTYTKWYIGGIDVWIPRLPIEVCNMQDPSPSIEISAGVSKPARRRRRTRHQLSPVAAAIPVSLEDPNDGDNDEDSEDDEDLSPPIPVVVLSAPLATVHEVQKPIEAAVDPPAAPVRAVGFIVAKARWPGLQAKERAVNYDEEVARAHLFKPPLPPTHTDKRRVAVYYTCEQIALFKLLKWMEKSAREGRRAEAAEAKREGVPIAQTGAGLADWKNTMYLEVLHSSYGPTQPVEASSTNDGDPFAQQRAAALQQKHALFFATGCCVFWGLTREEEARQLMMLAPFSSGIMDQVDAQDMEYSYGDRSSIAKDAIVLCTLKVEEKIALSFAMSQSATLGAFETRVEDRIRSTKHIPSSLASVGSIQYSQDDTSKLIGQLFIELADVNIHSSILDEPEYFLKSQDNDDFKYLYEKMLKYQDVASRVAILNKRLSILRDL</sequence>
<proteinExistence type="inferred from homology"/>
<dbReference type="EMBL" id="BSXW01000573">
    <property type="protein sequence ID" value="GMF25802.1"/>
    <property type="molecule type" value="Genomic_DNA"/>
</dbReference>
<feature type="region of interest" description="Disordered" evidence="2">
    <location>
        <begin position="156"/>
        <end position="183"/>
    </location>
</feature>
<evidence type="ECO:0000259" key="3">
    <source>
        <dbReference type="Pfam" id="PF02582"/>
    </source>
</evidence>
<dbReference type="PANTHER" id="PTHR16255:SF1">
    <property type="entry name" value="REQUIRED FOR MEIOTIC NUCLEAR DIVISION PROTEIN 1 HOMOLOG"/>
    <property type="match status" value="1"/>
</dbReference>
<dbReference type="InterPro" id="IPR003734">
    <property type="entry name" value="DUF155"/>
</dbReference>
<evidence type="ECO:0000256" key="2">
    <source>
        <dbReference type="SAM" id="MobiDB-lite"/>
    </source>
</evidence>
<dbReference type="Pfam" id="PF02582">
    <property type="entry name" value="DUF155"/>
    <property type="match status" value="1"/>
</dbReference>
<protein>
    <submittedName>
        <fullName evidence="4">Unnamed protein product</fullName>
    </submittedName>
</protein>
<dbReference type="Proteomes" id="UP001165083">
    <property type="component" value="Unassembled WGS sequence"/>
</dbReference>
<dbReference type="OrthoDB" id="18302at2759"/>
<organism evidence="4 5">
    <name type="scientific">Phytophthora lilii</name>
    <dbReference type="NCBI Taxonomy" id="2077276"/>
    <lineage>
        <taxon>Eukaryota</taxon>
        <taxon>Sar</taxon>
        <taxon>Stramenopiles</taxon>
        <taxon>Oomycota</taxon>
        <taxon>Peronosporomycetes</taxon>
        <taxon>Peronosporales</taxon>
        <taxon>Peronosporaceae</taxon>
        <taxon>Phytophthora</taxon>
    </lineage>
</organism>
<reference evidence="4" key="1">
    <citation type="submission" date="2023-04" db="EMBL/GenBank/DDBJ databases">
        <title>Phytophthora lilii NBRC 32176.</title>
        <authorList>
            <person name="Ichikawa N."/>
            <person name="Sato H."/>
            <person name="Tonouchi N."/>
        </authorList>
    </citation>
    <scope>NUCLEOTIDE SEQUENCE</scope>
    <source>
        <strain evidence="4">NBRC 32176</strain>
    </source>
</reference>
<accession>A0A9W6TZQ1</accession>
<dbReference type="GO" id="GO:0005739">
    <property type="term" value="C:mitochondrion"/>
    <property type="evidence" value="ECO:0007669"/>
    <property type="project" value="UniProtKB-ARBA"/>
</dbReference>
<evidence type="ECO:0000313" key="4">
    <source>
        <dbReference type="EMBL" id="GMF25802.1"/>
    </source>
</evidence>
<dbReference type="InterPro" id="IPR051624">
    <property type="entry name" value="RMD1/Sad1-interacting"/>
</dbReference>
<feature type="domain" description="DUF155" evidence="3">
    <location>
        <begin position="357"/>
        <end position="526"/>
    </location>
</feature>
<feature type="compositionally biased region" description="Acidic residues" evidence="2">
    <location>
        <begin position="165"/>
        <end position="181"/>
    </location>
</feature>
<evidence type="ECO:0000256" key="1">
    <source>
        <dbReference type="ARBA" id="ARBA00008306"/>
    </source>
</evidence>
<comment type="similarity">
    <text evidence="1">Belongs to the RMD1/sif2 family.</text>
</comment>